<dbReference type="AlphaFoldDB" id="A0A9W7G8W7"/>
<keyword evidence="6" id="KW-0560">Oxidoreductase</keyword>
<reference evidence="13" key="1">
    <citation type="journal article" date="2023" name="Commun. Biol.">
        <title>Genome analysis of Parmales, the sister group of diatoms, reveals the evolutionary specialization of diatoms from phago-mixotrophs to photoautotrophs.</title>
        <authorList>
            <person name="Ban H."/>
            <person name="Sato S."/>
            <person name="Yoshikawa S."/>
            <person name="Yamada K."/>
            <person name="Nakamura Y."/>
            <person name="Ichinomiya M."/>
            <person name="Sato N."/>
            <person name="Blanc-Mathieu R."/>
            <person name="Endo H."/>
            <person name="Kuwata A."/>
            <person name="Ogata H."/>
        </authorList>
    </citation>
    <scope>NUCLEOTIDE SEQUENCE [LARGE SCALE GENOMIC DNA]</scope>
</reference>
<protein>
    <recommendedName>
        <fullName evidence="2">NADH:ubiquinone reductase (non-electrogenic)</fullName>
        <ecNumber evidence="2">1.6.5.9</ecNumber>
    </recommendedName>
</protein>
<keyword evidence="13" id="KW-1185">Reference proteome</keyword>
<comment type="similarity">
    <text evidence="1">Belongs to the NADH dehydrogenase family.</text>
</comment>
<dbReference type="InterPro" id="IPR054585">
    <property type="entry name" value="NDH2-like_C"/>
</dbReference>
<keyword evidence="3" id="KW-0285">Flavoprotein</keyword>
<dbReference type="EMBL" id="BRYA01000074">
    <property type="protein sequence ID" value="GMI37552.1"/>
    <property type="molecule type" value="Genomic_DNA"/>
</dbReference>
<evidence type="ECO:0000256" key="1">
    <source>
        <dbReference type="ARBA" id="ARBA00005272"/>
    </source>
</evidence>
<evidence type="ECO:0000313" key="12">
    <source>
        <dbReference type="EMBL" id="GMI37552.1"/>
    </source>
</evidence>
<dbReference type="SUPFAM" id="SSF51905">
    <property type="entry name" value="FAD/NAD(P)-binding domain"/>
    <property type="match status" value="2"/>
</dbReference>
<feature type="domain" description="FAD/NAD(P)-binding" evidence="10">
    <location>
        <begin position="54"/>
        <end position="396"/>
    </location>
</feature>
<evidence type="ECO:0000259" key="10">
    <source>
        <dbReference type="Pfam" id="PF07992"/>
    </source>
</evidence>
<dbReference type="GO" id="GO:0005739">
    <property type="term" value="C:mitochondrion"/>
    <property type="evidence" value="ECO:0007669"/>
    <property type="project" value="TreeGrafter"/>
</dbReference>
<dbReference type="OrthoDB" id="3244603at2759"/>
<dbReference type="PANTHER" id="PTHR43706:SF47">
    <property type="entry name" value="EXTERNAL NADH-UBIQUINONE OXIDOREDUCTASE 1, MITOCHONDRIAL-RELATED"/>
    <property type="match status" value="1"/>
</dbReference>
<sequence>MSSTLTRFAKGALGVGLAGSAFFTLARDELPDKVYFFKELLSKAKPQAEDEKKRIVVLGSGWGALSFLQRLDQSKFDVVVVSPRSFFFYTPLLAGVATGSVNFSSITESMRWHLGKLSNPPSFLQAHATDVDFDRQTVSCVTIGDDSSGSSNVTTSIKYDHLVVAVGAEPSTFGIKGVVEHSHMMKEIEDSLTVQKKLLSTLEYANALAASNAPASSVERALHWVVVGGGPTGVELTAELCDFKNSDIARYFPHLASKLKITLVEGTPKVLGAFSPHISKYAAGALEGAGADVMTGQFVTGVTERTITLKAAKGGGKSELDYGVMVWAGGIAARPITKKLAEAIGGEQLSGLGRGRIRGLKVDEKFRVLGVRNVWALGDCALSGCAPTAQAAYQQGMYLGRLFRDTGLKSGVEIEGAAGFKFRNYGSLAYVGSSKGVADLKIHLWGDRAPAGRGQEAESTVIEGTAAFGIWRSLYFSKMLSLRNRFQVGADWTIGSLFGREISTPWDLNGDLAGGKPKK</sequence>
<dbReference type="InterPro" id="IPR023753">
    <property type="entry name" value="FAD/NAD-binding_dom"/>
</dbReference>
<dbReference type="InterPro" id="IPR036188">
    <property type="entry name" value="FAD/NAD-bd_sf"/>
</dbReference>
<keyword evidence="4" id="KW-0274">FAD</keyword>
<gene>
    <name evidence="12" type="ORF">TrCOL_g7537</name>
</gene>
<dbReference type="GO" id="GO:0050136">
    <property type="term" value="F:NADH dehydrogenase (quinone) (non-electrogenic) activity"/>
    <property type="evidence" value="ECO:0007669"/>
    <property type="project" value="UniProtKB-EC"/>
</dbReference>
<evidence type="ECO:0000313" key="13">
    <source>
        <dbReference type="Proteomes" id="UP001165065"/>
    </source>
</evidence>
<comment type="caution">
    <text evidence="12">The sequence shown here is derived from an EMBL/GenBank/DDBJ whole genome shotgun (WGS) entry which is preliminary data.</text>
</comment>
<comment type="catalytic activity">
    <reaction evidence="8">
        <text>a quinone + NADH + H(+) = a quinol + NAD(+)</text>
        <dbReference type="Rhea" id="RHEA:46160"/>
        <dbReference type="ChEBI" id="CHEBI:15378"/>
        <dbReference type="ChEBI" id="CHEBI:24646"/>
        <dbReference type="ChEBI" id="CHEBI:57540"/>
        <dbReference type="ChEBI" id="CHEBI:57945"/>
        <dbReference type="ChEBI" id="CHEBI:132124"/>
        <dbReference type="EC" id="1.6.5.9"/>
    </reaction>
</comment>
<evidence type="ECO:0000256" key="3">
    <source>
        <dbReference type="ARBA" id="ARBA00022630"/>
    </source>
</evidence>
<keyword evidence="5" id="KW-0809">Transit peptide</keyword>
<evidence type="ECO:0000256" key="4">
    <source>
        <dbReference type="ARBA" id="ARBA00022827"/>
    </source>
</evidence>
<evidence type="ECO:0000259" key="11">
    <source>
        <dbReference type="Pfam" id="PF22366"/>
    </source>
</evidence>
<evidence type="ECO:0000256" key="8">
    <source>
        <dbReference type="ARBA" id="ARBA00047599"/>
    </source>
</evidence>
<dbReference type="Pfam" id="PF07992">
    <property type="entry name" value="Pyr_redox_2"/>
    <property type="match status" value="1"/>
</dbReference>
<evidence type="ECO:0000256" key="2">
    <source>
        <dbReference type="ARBA" id="ARBA00012637"/>
    </source>
</evidence>
<dbReference type="EC" id="1.6.5.9" evidence="2"/>
<evidence type="ECO:0000256" key="5">
    <source>
        <dbReference type="ARBA" id="ARBA00022946"/>
    </source>
</evidence>
<accession>A0A9W7G8W7</accession>
<evidence type="ECO:0000256" key="7">
    <source>
        <dbReference type="ARBA" id="ARBA00023027"/>
    </source>
</evidence>
<name>A0A9W7G8W7_9STRA</name>
<evidence type="ECO:0000256" key="6">
    <source>
        <dbReference type="ARBA" id="ARBA00023002"/>
    </source>
</evidence>
<dbReference type="Gene3D" id="3.50.50.100">
    <property type="match status" value="1"/>
</dbReference>
<dbReference type="Pfam" id="PF22366">
    <property type="entry name" value="NDH2_C"/>
    <property type="match status" value="1"/>
</dbReference>
<proteinExistence type="inferred from homology"/>
<dbReference type="InterPro" id="IPR045024">
    <property type="entry name" value="NDH-2"/>
</dbReference>
<comment type="catalytic activity">
    <reaction evidence="9">
        <text>a ubiquinone + NADH + H(+) = a ubiquinol + NAD(+)</text>
        <dbReference type="Rhea" id="RHEA:23152"/>
        <dbReference type="Rhea" id="RHEA-COMP:9565"/>
        <dbReference type="Rhea" id="RHEA-COMP:9566"/>
        <dbReference type="ChEBI" id="CHEBI:15378"/>
        <dbReference type="ChEBI" id="CHEBI:16389"/>
        <dbReference type="ChEBI" id="CHEBI:17976"/>
        <dbReference type="ChEBI" id="CHEBI:57540"/>
        <dbReference type="ChEBI" id="CHEBI:57945"/>
    </reaction>
</comment>
<dbReference type="PRINTS" id="PR00368">
    <property type="entry name" value="FADPNR"/>
</dbReference>
<keyword evidence="7" id="KW-0520">NAD</keyword>
<dbReference type="Proteomes" id="UP001165065">
    <property type="component" value="Unassembled WGS sequence"/>
</dbReference>
<feature type="domain" description="External alternative NADH-ubiquinone oxidoreductase-like C-terminal" evidence="11">
    <location>
        <begin position="426"/>
        <end position="501"/>
    </location>
</feature>
<evidence type="ECO:0000256" key="9">
    <source>
        <dbReference type="ARBA" id="ARBA00049010"/>
    </source>
</evidence>
<dbReference type="PANTHER" id="PTHR43706">
    <property type="entry name" value="NADH DEHYDROGENASE"/>
    <property type="match status" value="1"/>
</dbReference>
<organism evidence="12 13">
    <name type="scientific">Triparma columacea</name>
    <dbReference type="NCBI Taxonomy" id="722753"/>
    <lineage>
        <taxon>Eukaryota</taxon>
        <taxon>Sar</taxon>
        <taxon>Stramenopiles</taxon>
        <taxon>Ochrophyta</taxon>
        <taxon>Bolidophyceae</taxon>
        <taxon>Parmales</taxon>
        <taxon>Triparmaceae</taxon>
        <taxon>Triparma</taxon>
    </lineage>
</organism>